<dbReference type="Pfam" id="PF03171">
    <property type="entry name" value="2OG-FeII_Oxy"/>
    <property type="match status" value="1"/>
</dbReference>
<gene>
    <name evidence="5" type="ORF">KI387_020641</name>
</gene>
<dbReference type="Proteomes" id="UP000824469">
    <property type="component" value="Unassembled WGS sequence"/>
</dbReference>
<dbReference type="SUPFAM" id="SSF51197">
    <property type="entry name" value="Clavaminate synthase-like"/>
    <property type="match status" value="1"/>
</dbReference>
<dbReference type="PRINTS" id="PR00682">
    <property type="entry name" value="IPNSYNTHASE"/>
</dbReference>
<dbReference type="GO" id="GO:0016491">
    <property type="term" value="F:oxidoreductase activity"/>
    <property type="evidence" value="ECO:0007669"/>
    <property type="project" value="UniProtKB-KW"/>
</dbReference>
<evidence type="ECO:0000313" key="6">
    <source>
        <dbReference type="Proteomes" id="UP000824469"/>
    </source>
</evidence>
<feature type="non-terminal residue" evidence="5">
    <location>
        <position position="314"/>
    </location>
</feature>
<dbReference type="Gene3D" id="2.60.120.330">
    <property type="entry name" value="B-lactam Antibiotic, Isopenicillin N Synthase, Chain"/>
    <property type="match status" value="1"/>
</dbReference>
<evidence type="ECO:0000259" key="4">
    <source>
        <dbReference type="PROSITE" id="PS51471"/>
    </source>
</evidence>
<dbReference type="AlphaFoldDB" id="A0AA38GC47"/>
<accession>A0AA38GC47</accession>
<evidence type="ECO:0000256" key="1">
    <source>
        <dbReference type="ARBA" id="ARBA00022723"/>
    </source>
</evidence>
<name>A0AA38GC47_TAXCH</name>
<keyword evidence="3" id="KW-0560">Oxidoreductase</keyword>
<evidence type="ECO:0000256" key="2">
    <source>
        <dbReference type="ARBA" id="ARBA00023004"/>
    </source>
</evidence>
<comment type="caution">
    <text evidence="5">The sequence shown here is derived from an EMBL/GenBank/DDBJ whole genome shotgun (WGS) entry which is preliminary data.</text>
</comment>
<dbReference type="Pfam" id="PF14226">
    <property type="entry name" value="DIOX_N"/>
    <property type="match status" value="1"/>
</dbReference>
<evidence type="ECO:0000256" key="3">
    <source>
        <dbReference type="RuleBase" id="RU003682"/>
    </source>
</evidence>
<dbReference type="EMBL" id="JAHRHJ020000004">
    <property type="protein sequence ID" value="KAH9318872.1"/>
    <property type="molecule type" value="Genomic_DNA"/>
</dbReference>
<reference evidence="5 6" key="1">
    <citation type="journal article" date="2021" name="Nat. Plants">
        <title>The Taxus genome provides insights into paclitaxel biosynthesis.</title>
        <authorList>
            <person name="Xiong X."/>
            <person name="Gou J."/>
            <person name="Liao Q."/>
            <person name="Li Y."/>
            <person name="Zhou Q."/>
            <person name="Bi G."/>
            <person name="Li C."/>
            <person name="Du R."/>
            <person name="Wang X."/>
            <person name="Sun T."/>
            <person name="Guo L."/>
            <person name="Liang H."/>
            <person name="Lu P."/>
            <person name="Wu Y."/>
            <person name="Zhang Z."/>
            <person name="Ro D.K."/>
            <person name="Shang Y."/>
            <person name="Huang S."/>
            <person name="Yan J."/>
        </authorList>
    </citation>
    <scope>NUCLEOTIDE SEQUENCE [LARGE SCALE GENOMIC DNA]</scope>
    <source>
        <strain evidence="5">Ta-2019</strain>
    </source>
</reference>
<feature type="domain" description="Fe2OG dioxygenase" evidence="4">
    <location>
        <begin position="201"/>
        <end position="302"/>
    </location>
</feature>
<dbReference type="FunFam" id="2.60.120.330:FF:000012">
    <property type="entry name" value="Gibberellin 20 oxidase 1"/>
    <property type="match status" value="1"/>
</dbReference>
<dbReference type="OMA" id="WLGFFKV"/>
<dbReference type="InterPro" id="IPR044861">
    <property type="entry name" value="IPNS-like_FE2OG_OXY"/>
</dbReference>
<dbReference type="InterPro" id="IPR050231">
    <property type="entry name" value="Iron_ascorbate_oxido_reductase"/>
</dbReference>
<keyword evidence="2 3" id="KW-0408">Iron</keyword>
<proteinExistence type="inferred from homology"/>
<dbReference type="InterPro" id="IPR026992">
    <property type="entry name" value="DIOX_N"/>
</dbReference>
<organism evidence="5 6">
    <name type="scientific">Taxus chinensis</name>
    <name type="common">Chinese yew</name>
    <name type="synonym">Taxus wallichiana var. chinensis</name>
    <dbReference type="NCBI Taxonomy" id="29808"/>
    <lineage>
        <taxon>Eukaryota</taxon>
        <taxon>Viridiplantae</taxon>
        <taxon>Streptophyta</taxon>
        <taxon>Embryophyta</taxon>
        <taxon>Tracheophyta</taxon>
        <taxon>Spermatophyta</taxon>
        <taxon>Pinopsida</taxon>
        <taxon>Pinidae</taxon>
        <taxon>Conifers II</taxon>
        <taxon>Cupressales</taxon>
        <taxon>Taxaceae</taxon>
        <taxon>Taxus</taxon>
    </lineage>
</organism>
<dbReference type="InterPro" id="IPR005123">
    <property type="entry name" value="Oxoglu/Fe-dep_dioxygenase_dom"/>
</dbReference>
<keyword evidence="6" id="KW-1185">Reference proteome</keyword>
<protein>
    <recommendedName>
        <fullName evidence="4">Fe2OG dioxygenase domain-containing protein</fullName>
    </recommendedName>
</protein>
<dbReference type="PANTHER" id="PTHR47990">
    <property type="entry name" value="2-OXOGLUTARATE (2OG) AND FE(II)-DEPENDENT OXYGENASE SUPERFAMILY PROTEIN-RELATED"/>
    <property type="match status" value="1"/>
</dbReference>
<sequence length="314" mass="36131">MGVEVEVIQNSRGDKIDSAFVQSEEHRPNTKLYSSSNGEDVVDIPIIDLHKSSPQEVEQACKNWGFFHVINHGLPDHVRRRLESAAADFFSLPVEEKRKISRDAQTPLGYFDTELTKNVRDWKEVFDFVPRGTIQMPTSMDPNDRETEAFTNQWPSRNPDFREACLEYAEAAREVCFKLLQLIAGSLGLPDERLNQYFEDDISFVRLNCYPECPIPELALGVGRHKDPGVLTLLYQDQVGGLQVRRKDNGQWLPVQPLPDTFVVNVGDCMQVWSNDRYESVEHRVVVNDTRRRLSIPFFFNPSQYVMVKPLEEL</sequence>
<dbReference type="InterPro" id="IPR027443">
    <property type="entry name" value="IPNS-like_sf"/>
</dbReference>
<comment type="similarity">
    <text evidence="3">Belongs to the iron/ascorbate-dependent oxidoreductase family.</text>
</comment>
<keyword evidence="1 3" id="KW-0479">Metal-binding</keyword>
<dbReference type="PROSITE" id="PS51471">
    <property type="entry name" value="FE2OG_OXY"/>
    <property type="match status" value="1"/>
</dbReference>
<dbReference type="GO" id="GO:0046872">
    <property type="term" value="F:metal ion binding"/>
    <property type="evidence" value="ECO:0007669"/>
    <property type="project" value="UniProtKB-KW"/>
</dbReference>
<evidence type="ECO:0000313" key="5">
    <source>
        <dbReference type="EMBL" id="KAH9318872.1"/>
    </source>
</evidence>